<keyword evidence="3" id="KW-0460">Magnesium</keyword>
<keyword evidence="5" id="KW-0807">Transducer</keyword>
<reference evidence="8" key="1">
    <citation type="journal article" date="2020" name="Stud. Mycol.">
        <title>101 Dothideomycetes genomes: a test case for predicting lifestyles and emergence of pathogens.</title>
        <authorList>
            <person name="Haridas S."/>
            <person name="Albert R."/>
            <person name="Binder M."/>
            <person name="Bloem J."/>
            <person name="Labutti K."/>
            <person name="Salamov A."/>
            <person name="Andreopoulos B."/>
            <person name="Baker S."/>
            <person name="Barry K."/>
            <person name="Bills G."/>
            <person name="Bluhm B."/>
            <person name="Cannon C."/>
            <person name="Castanera R."/>
            <person name="Culley D."/>
            <person name="Daum C."/>
            <person name="Ezra D."/>
            <person name="Gonzalez J."/>
            <person name="Henrissat B."/>
            <person name="Kuo A."/>
            <person name="Liang C."/>
            <person name="Lipzen A."/>
            <person name="Lutzoni F."/>
            <person name="Magnuson J."/>
            <person name="Mondo S."/>
            <person name="Nolan M."/>
            <person name="Ohm R."/>
            <person name="Pangilinan J."/>
            <person name="Park H.-J."/>
            <person name="Ramirez L."/>
            <person name="Alfaro M."/>
            <person name="Sun H."/>
            <person name="Tritt A."/>
            <person name="Yoshinaga Y."/>
            <person name="Zwiers L.-H."/>
            <person name="Turgeon B."/>
            <person name="Goodwin S."/>
            <person name="Spatafora J."/>
            <person name="Crous P."/>
            <person name="Grigoriev I."/>
        </authorList>
    </citation>
    <scope>NUCLEOTIDE SEQUENCE</scope>
    <source>
        <strain evidence="8">CBS 627.86</strain>
    </source>
</reference>
<organism evidence="8 9">
    <name type="scientific">Lophiotrema nucula</name>
    <dbReference type="NCBI Taxonomy" id="690887"/>
    <lineage>
        <taxon>Eukaryota</taxon>
        <taxon>Fungi</taxon>
        <taxon>Dikarya</taxon>
        <taxon>Ascomycota</taxon>
        <taxon>Pezizomycotina</taxon>
        <taxon>Dothideomycetes</taxon>
        <taxon>Pleosporomycetidae</taxon>
        <taxon>Pleosporales</taxon>
        <taxon>Lophiotremataceae</taxon>
        <taxon>Lophiotrema</taxon>
    </lineage>
</organism>
<dbReference type="Gene3D" id="3.40.50.300">
    <property type="entry name" value="P-loop containing nucleotide triphosphate hydrolases"/>
    <property type="match status" value="1"/>
</dbReference>
<evidence type="ECO:0000256" key="6">
    <source>
        <dbReference type="PIRSR" id="PIRSR601019-1"/>
    </source>
</evidence>
<dbReference type="InterPro" id="IPR027417">
    <property type="entry name" value="P-loop_NTPase"/>
</dbReference>
<dbReference type="GO" id="GO:0046872">
    <property type="term" value="F:metal ion binding"/>
    <property type="evidence" value="ECO:0007669"/>
    <property type="project" value="UniProtKB-KW"/>
</dbReference>
<protein>
    <recommendedName>
        <fullName evidence="10">G-protein alpha subunit-domain-containing protein</fullName>
    </recommendedName>
</protein>
<dbReference type="AlphaFoldDB" id="A0A6A5ZR02"/>
<keyword evidence="2 6" id="KW-0547">Nucleotide-binding</keyword>
<evidence type="ECO:0000313" key="9">
    <source>
        <dbReference type="Proteomes" id="UP000799770"/>
    </source>
</evidence>
<keyword evidence="9" id="KW-1185">Reference proteome</keyword>
<dbReference type="InterPro" id="IPR001019">
    <property type="entry name" value="Gprotein_alpha_su"/>
</dbReference>
<gene>
    <name evidence="8" type="ORF">BDV96DRAFT_640692</name>
</gene>
<evidence type="ECO:0000256" key="5">
    <source>
        <dbReference type="ARBA" id="ARBA00023224"/>
    </source>
</evidence>
<dbReference type="GO" id="GO:0001664">
    <property type="term" value="F:G protein-coupled receptor binding"/>
    <property type="evidence" value="ECO:0007669"/>
    <property type="project" value="TreeGrafter"/>
</dbReference>
<dbReference type="PANTHER" id="PTHR10218:SF369">
    <property type="entry name" value="GUANINE NUCLEOTIDE-BINDING PROTEIN ALPHA-2 SUBUNIT"/>
    <property type="match status" value="1"/>
</dbReference>
<dbReference type="EMBL" id="ML977312">
    <property type="protein sequence ID" value="KAF2121297.1"/>
    <property type="molecule type" value="Genomic_DNA"/>
</dbReference>
<sequence length="489" mass="55212">MADPITIIGAVGAIANIIDVVTKSVKTINDIRQQWLEAELTLLSLASQLSALRAALDKIQEWMSTDLVEAHHQLVMDLDVSMSCCKVLVHKIDDFLSELGNTVDEPLDFRSTFKLVFGSGNIDSVQKLLERQTSALTLLLTACNCKTLSEQRVILEKSTTRRALGRAKTESASLLVLRDTNSISSKWTDTMSKLSVVFVFDQELFKTKVYSRVLRGSFKEVLRRQREPTVGGLTQREARLRSIAIDNQIKRDKMRLSQDVECLLLGSDEVGKHELMTVLRSKSQQLGSIRHPVSSRVRFRCGECHTNLLHPLGDRADFQTSISSFNKTLMILFVFDLLNYDRKVSANSSRTELMEDLVKFQRVMDSSELRHCTAILIFNNQDAFADRLKASPLEDQIPDYADGPDVGKATTYITRLFIERCSGIVPSLYRVSGGLRSPTIYEDLQSMIEKSRFSAYRRLDWMRSDAGHESTSRRTVDEDEDEDASQAPQ</sequence>
<evidence type="ECO:0000313" key="8">
    <source>
        <dbReference type="EMBL" id="KAF2121297.1"/>
    </source>
</evidence>
<dbReference type="Proteomes" id="UP000799770">
    <property type="component" value="Unassembled WGS sequence"/>
</dbReference>
<feature type="compositionally biased region" description="Acidic residues" evidence="7">
    <location>
        <begin position="477"/>
        <end position="489"/>
    </location>
</feature>
<dbReference type="OrthoDB" id="5817230at2759"/>
<keyword evidence="4 6" id="KW-0342">GTP-binding</keyword>
<dbReference type="GO" id="GO:0005834">
    <property type="term" value="C:heterotrimeric G-protein complex"/>
    <property type="evidence" value="ECO:0007669"/>
    <property type="project" value="TreeGrafter"/>
</dbReference>
<evidence type="ECO:0008006" key="10">
    <source>
        <dbReference type="Google" id="ProtNLM"/>
    </source>
</evidence>
<evidence type="ECO:0000256" key="7">
    <source>
        <dbReference type="SAM" id="MobiDB-lite"/>
    </source>
</evidence>
<evidence type="ECO:0000256" key="1">
    <source>
        <dbReference type="ARBA" id="ARBA00022723"/>
    </source>
</evidence>
<dbReference type="SUPFAM" id="SSF52540">
    <property type="entry name" value="P-loop containing nucleoside triphosphate hydrolases"/>
    <property type="match status" value="1"/>
</dbReference>
<feature type="compositionally biased region" description="Basic and acidic residues" evidence="7">
    <location>
        <begin position="465"/>
        <end position="476"/>
    </location>
</feature>
<evidence type="ECO:0000256" key="2">
    <source>
        <dbReference type="ARBA" id="ARBA00022741"/>
    </source>
</evidence>
<keyword evidence="1" id="KW-0479">Metal-binding</keyword>
<dbReference type="GO" id="GO:0031683">
    <property type="term" value="F:G-protein beta/gamma-subunit complex binding"/>
    <property type="evidence" value="ECO:0007669"/>
    <property type="project" value="InterPro"/>
</dbReference>
<evidence type="ECO:0000256" key="4">
    <source>
        <dbReference type="ARBA" id="ARBA00023134"/>
    </source>
</evidence>
<dbReference type="Pfam" id="PF00503">
    <property type="entry name" value="G-alpha"/>
    <property type="match status" value="1"/>
</dbReference>
<dbReference type="PANTHER" id="PTHR10218">
    <property type="entry name" value="GTP-BINDING PROTEIN ALPHA SUBUNIT"/>
    <property type="match status" value="1"/>
</dbReference>
<feature type="binding site" evidence="6">
    <location>
        <begin position="379"/>
        <end position="382"/>
    </location>
    <ligand>
        <name>GTP</name>
        <dbReference type="ChEBI" id="CHEBI:37565"/>
    </ligand>
</feature>
<dbReference type="GO" id="GO:0005737">
    <property type="term" value="C:cytoplasm"/>
    <property type="evidence" value="ECO:0007669"/>
    <property type="project" value="TreeGrafter"/>
</dbReference>
<dbReference type="GO" id="GO:0007189">
    <property type="term" value="P:adenylate cyclase-activating G protein-coupled receptor signaling pathway"/>
    <property type="evidence" value="ECO:0007669"/>
    <property type="project" value="TreeGrafter"/>
</dbReference>
<feature type="region of interest" description="Disordered" evidence="7">
    <location>
        <begin position="465"/>
        <end position="489"/>
    </location>
</feature>
<dbReference type="GO" id="GO:0005525">
    <property type="term" value="F:GTP binding"/>
    <property type="evidence" value="ECO:0007669"/>
    <property type="project" value="UniProtKB-KW"/>
</dbReference>
<name>A0A6A5ZR02_9PLEO</name>
<evidence type="ECO:0000256" key="3">
    <source>
        <dbReference type="ARBA" id="ARBA00022842"/>
    </source>
</evidence>
<accession>A0A6A5ZR02</accession>
<proteinExistence type="predicted"/>
<dbReference type="GO" id="GO:0003924">
    <property type="term" value="F:GTPase activity"/>
    <property type="evidence" value="ECO:0007669"/>
    <property type="project" value="InterPro"/>
</dbReference>